<dbReference type="Proteomes" id="UP001595764">
    <property type="component" value="Unassembled WGS sequence"/>
</dbReference>
<sequence>MDEFTVDFPTLWIVPDWIEAHCPVPDRDSRGAQLELYPWQLWCLANHYRVKPTAERGQLAPAFFYRRSQIVMPQKSGKGPFAAAQTIAEALGPVVFDGWAAGGEVYACADWGCPCGWMYVYEPGEPMGRPWTTPLIQLLATSEDQVDNVYRPLKAMLKLGPLGDVCRVGEEFTRLPRDGEITVVTSSAQSRLGNPIIFAVQDETGTYTKQNKMVKVADTQRRGAAGMGGRVIETTNAWDPTEESTAQLTHQTTVDDVFRFFPQAPANLSFKNKADRRKIYKVVYAGSSHIDFDGIEAEVAELLTRDPAQAERFFGNRITAGTDTWLDLAAWESHKADRVVKPRTRIVLGFDGSDVDDWTALRAETMDGFQFTPTYGPNGRKTIWNPADFDGQVPRLEVDAAVRELFARYDVVRMYCDPPYWESEIDAWAESFDAKRVIRWYTRRPAQMHDAAERLKTDVLTADSGFTHDGCEITTAHVGHTRAAARPADRYVLVKASDKLKIDACVTSVLTHEAAGDVRAAGLAAKKRNYFYSA</sequence>
<dbReference type="EMBL" id="JBHRWI010000070">
    <property type="protein sequence ID" value="MFC3516902.1"/>
    <property type="molecule type" value="Genomic_DNA"/>
</dbReference>
<name>A0ABV7QYA0_9PSEU</name>
<organism evidence="1 2">
    <name type="scientific">Amycolatopsis halotolerans</name>
    <dbReference type="NCBI Taxonomy" id="330083"/>
    <lineage>
        <taxon>Bacteria</taxon>
        <taxon>Bacillati</taxon>
        <taxon>Actinomycetota</taxon>
        <taxon>Actinomycetes</taxon>
        <taxon>Pseudonocardiales</taxon>
        <taxon>Pseudonocardiaceae</taxon>
        <taxon>Amycolatopsis</taxon>
    </lineage>
</organism>
<dbReference type="InterPro" id="IPR027417">
    <property type="entry name" value="P-loop_NTPase"/>
</dbReference>
<proteinExistence type="predicted"/>
<comment type="caution">
    <text evidence="1">The sequence shown here is derived from an EMBL/GenBank/DDBJ whole genome shotgun (WGS) entry which is preliminary data.</text>
</comment>
<protein>
    <recommendedName>
        <fullName evidence="3">Terminase</fullName>
    </recommendedName>
</protein>
<evidence type="ECO:0008006" key="3">
    <source>
        <dbReference type="Google" id="ProtNLM"/>
    </source>
</evidence>
<gene>
    <name evidence="1" type="ORF">ACFORO_42520</name>
</gene>
<reference evidence="2" key="1">
    <citation type="journal article" date="2019" name="Int. J. Syst. Evol. Microbiol.">
        <title>The Global Catalogue of Microorganisms (GCM) 10K type strain sequencing project: providing services to taxonomists for standard genome sequencing and annotation.</title>
        <authorList>
            <consortium name="The Broad Institute Genomics Platform"/>
            <consortium name="The Broad Institute Genome Sequencing Center for Infectious Disease"/>
            <person name="Wu L."/>
            <person name="Ma J."/>
        </authorList>
    </citation>
    <scope>NUCLEOTIDE SEQUENCE [LARGE SCALE GENOMIC DNA]</scope>
    <source>
        <strain evidence="2">CGMCC 4.7682</strain>
    </source>
</reference>
<accession>A0ABV7QYA0</accession>
<evidence type="ECO:0000313" key="2">
    <source>
        <dbReference type="Proteomes" id="UP001595764"/>
    </source>
</evidence>
<evidence type="ECO:0000313" key="1">
    <source>
        <dbReference type="EMBL" id="MFC3516902.1"/>
    </source>
</evidence>
<dbReference type="RefSeq" id="WP_377870239.1">
    <property type="nucleotide sequence ID" value="NZ_JBHMAY010000021.1"/>
</dbReference>
<dbReference type="Gene3D" id="3.40.50.300">
    <property type="entry name" value="P-loop containing nucleotide triphosphate hydrolases"/>
    <property type="match status" value="1"/>
</dbReference>
<keyword evidence="2" id="KW-1185">Reference proteome</keyword>